<reference evidence="1 2" key="1">
    <citation type="submission" date="2024-06" db="EMBL/GenBank/DDBJ databases">
        <authorList>
            <person name="Woo H."/>
        </authorList>
    </citation>
    <scope>NUCLEOTIDE SEQUENCE [LARGE SCALE GENOMIC DNA]</scope>
    <source>
        <strain evidence="1 2">S2-g</strain>
    </source>
</reference>
<dbReference type="RefSeq" id="WP_367843343.1">
    <property type="nucleotide sequence ID" value="NZ_JBFOHL010000002.1"/>
</dbReference>
<organism evidence="1 2">
    <name type="scientific">Rhodanobacter geophilus</name>
    <dbReference type="NCBI Taxonomy" id="3162488"/>
    <lineage>
        <taxon>Bacteria</taxon>
        <taxon>Pseudomonadati</taxon>
        <taxon>Pseudomonadota</taxon>
        <taxon>Gammaproteobacteria</taxon>
        <taxon>Lysobacterales</taxon>
        <taxon>Rhodanobacteraceae</taxon>
        <taxon>Rhodanobacter</taxon>
    </lineage>
</organism>
<comment type="caution">
    <text evidence="1">The sequence shown here is derived from an EMBL/GenBank/DDBJ whole genome shotgun (WGS) entry which is preliminary data.</text>
</comment>
<keyword evidence="2" id="KW-1185">Reference proteome</keyword>
<name>A0ABV3QKA5_9GAMM</name>
<accession>A0ABV3QKA5</accession>
<dbReference type="Proteomes" id="UP001556170">
    <property type="component" value="Unassembled WGS sequence"/>
</dbReference>
<protein>
    <submittedName>
        <fullName evidence="1">Uncharacterized protein</fullName>
    </submittedName>
</protein>
<evidence type="ECO:0000313" key="2">
    <source>
        <dbReference type="Proteomes" id="UP001556170"/>
    </source>
</evidence>
<sequence length="65" mass="6570">MALMLLLVSACAAAGEFVLGDSSLDVPIVSPAAAPKVLDNGCSVVNLTYDPARKKVTSLFCNGSG</sequence>
<proteinExistence type="predicted"/>
<dbReference type="EMBL" id="JBFOHL010000002">
    <property type="protein sequence ID" value="MEW9623028.1"/>
    <property type="molecule type" value="Genomic_DNA"/>
</dbReference>
<gene>
    <name evidence="1" type="ORF">ABQJ56_02120</name>
</gene>
<evidence type="ECO:0000313" key="1">
    <source>
        <dbReference type="EMBL" id="MEW9623028.1"/>
    </source>
</evidence>